<comment type="caution">
    <text evidence="9">The sequence shown here is derived from an EMBL/GenBank/DDBJ whole genome shotgun (WGS) entry which is preliminary data.</text>
</comment>
<gene>
    <name evidence="9" type="ORF">DNHGIG_09420</name>
</gene>
<dbReference type="EMBL" id="BOQE01000001">
    <property type="protein sequence ID" value="GIM45393.1"/>
    <property type="molecule type" value="Genomic_DNA"/>
</dbReference>
<dbReference type="PANTHER" id="PTHR31611:SF0">
    <property type="entry name" value="HIGH-AFFINITY NICKEL TRANSPORT PROTEIN NIC1"/>
    <property type="match status" value="1"/>
</dbReference>
<proteinExistence type="inferred from homology"/>
<evidence type="ECO:0000256" key="2">
    <source>
        <dbReference type="ARBA" id="ARBA00010892"/>
    </source>
</evidence>
<keyword evidence="4" id="KW-0533">Nickel</keyword>
<feature type="transmembrane region" description="Helical" evidence="8">
    <location>
        <begin position="176"/>
        <end position="197"/>
    </location>
</feature>
<dbReference type="NCBIfam" id="TIGR00802">
    <property type="entry name" value="nico"/>
    <property type="match status" value="1"/>
</dbReference>
<keyword evidence="5 8" id="KW-0812">Transmembrane</keyword>
<feature type="transmembrane region" description="Helical" evidence="8">
    <location>
        <begin position="78"/>
        <end position="105"/>
    </location>
</feature>
<keyword evidence="3 8" id="KW-0813">Transport</keyword>
<dbReference type="AlphaFoldDB" id="A0AAV4LCK8"/>
<dbReference type="InterPro" id="IPR004688">
    <property type="entry name" value="Ni/Co_transpt"/>
</dbReference>
<evidence type="ECO:0000256" key="5">
    <source>
        <dbReference type="ARBA" id="ARBA00022692"/>
    </source>
</evidence>
<protein>
    <recommendedName>
        <fullName evidence="8">Nickel/cobalt efflux system</fullName>
    </recommendedName>
</protein>
<dbReference type="Pfam" id="PF03824">
    <property type="entry name" value="NicO"/>
    <property type="match status" value="1"/>
</dbReference>
<dbReference type="GO" id="GO:0012505">
    <property type="term" value="C:endomembrane system"/>
    <property type="evidence" value="ECO:0007669"/>
    <property type="project" value="UniProtKB-SubCell"/>
</dbReference>
<organism evidence="9 10">
    <name type="scientific">Collibacillus ludicampi</name>
    <dbReference type="NCBI Taxonomy" id="2771369"/>
    <lineage>
        <taxon>Bacteria</taxon>
        <taxon>Bacillati</taxon>
        <taxon>Bacillota</taxon>
        <taxon>Bacilli</taxon>
        <taxon>Bacillales</taxon>
        <taxon>Alicyclobacillaceae</taxon>
        <taxon>Collibacillus</taxon>
    </lineage>
</organism>
<keyword evidence="6 8" id="KW-1133">Transmembrane helix</keyword>
<feature type="transmembrane region" description="Helical" evidence="8">
    <location>
        <begin position="306"/>
        <end position="326"/>
    </location>
</feature>
<comment type="subcellular location">
    <subcellularLocation>
        <location evidence="8">Cell membrane</location>
        <topology evidence="8">Multi-pass membrane protein</topology>
    </subcellularLocation>
    <subcellularLocation>
        <location evidence="1">Endomembrane system</location>
        <topology evidence="1">Multi-pass membrane protein</topology>
    </subcellularLocation>
</comment>
<comment type="similarity">
    <text evidence="2 8">Belongs to the NiCoT transporter (TC 2.A.52) family.</text>
</comment>
<dbReference type="InterPro" id="IPR011541">
    <property type="entry name" value="Ni/Co_transpt_high_affinity"/>
</dbReference>
<keyword evidence="10" id="KW-1185">Reference proteome</keyword>
<dbReference type="GO" id="GO:0015099">
    <property type="term" value="F:nickel cation transmembrane transporter activity"/>
    <property type="evidence" value="ECO:0007669"/>
    <property type="project" value="UniProtKB-UniRule"/>
</dbReference>
<evidence type="ECO:0000256" key="4">
    <source>
        <dbReference type="ARBA" id="ARBA00022596"/>
    </source>
</evidence>
<evidence type="ECO:0000256" key="3">
    <source>
        <dbReference type="ARBA" id="ARBA00022448"/>
    </source>
</evidence>
<evidence type="ECO:0000313" key="9">
    <source>
        <dbReference type="EMBL" id="GIM45393.1"/>
    </source>
</evidence>
<feature type="transmembrane region" description="Helical" evidence="8">
    <location>
        <begin position="260"/>
        <end position="286"/>
    </location>
</feature>
<evidence type="ECO:0000313" key="10">
    <source>
        <dbReference type="Proteomes" id="UP001057291"/>
    </source>
</evidence>
<dbReference type="PANTHER" id="PTHR31611">
    <property type="entry name" value="HIGH-AFFINITY NICKEL TRANSPORT PROTEIN NIC1"/>
    <property type="match status" value="1"/>
</dbReference>
<sequence>MLSRMKSHPLFGYGMIIIGLHIFGLLSLFLVARNYPALFGIGFLAYTLGLRHAFDADHIAAIDNTVRKLIQDRKEPSGVGLFFSLGHSTVVFLLTLLTTITVGWVQTQMPYLKEYGELIGTTVSGSFLLFIGIINLLILVNICKAFSRMYRGIYEAKEIERLLLSRGFLSRYIGRFFHIISQSWHVYPLGFLFGLGFDTASEIALLAISAGAVEKGVPLLGILSLPILFAAGMSLMDTADEVFMTKAYGWAFQNPLRKMYFNLVVTALSVVSALLIGLVELTQALIPHLGLKNVSLSWLENFDVGGLGYYLVLLFVVSWVCSYGMWKLLRLEERGGS</sequence>
<feature type="transmembrane region" description="Helical" evidence="8">
    <location>
        <begin position="125"/>
        <end position="143"/>
    </location>
</feature>
<name>A0AAV4LCK8_9BACL</name>
<dbReference type="Proteomes" id="UP001057291">
    <property type="component" value="Unassembled WGS sequence"/>
</dbReference>
<keyword evidence="7 8" id="KW-0472">Membrane</keyword>
<evidence type="ECO:0000256" key="6">
    <source>
        <dbReference type="ARBA" id="ARBA00022989"/>
    </source>
</evidence>
<dbReference type="GO" id="GO:0005886">
    <property type="term" value="C:plasma membrane"/>
    <property type="evidence" value="ECO:0007669"/>
    <property type="project" value="UniProtKB-SubCell"/>
</dbReference>
<evidence type="ECO:0000256" key="8">
    <source>
        <dbReference type="RuleBase" id="RU362101"/>
    </source>
</evidence>
<reference evidence="9" key="1">
    <citation type="journal article" date="2023" name="Int. J. Syst. Evol. Microbiol.">
        <title>Collibacillus ludicampi gen. nov., sp. nov., a new soil bacterium of the family Alicyclobacillaceae.</title>
        <authorList>
            <person name="Jojima T."/>
            <person name="Ioku Y."/>
            <person name="Fukuta Y."/>
            <person name="Shirasaka N."/>
            <person name="Matsumura Y."/>
            <person name="Mori M."/>
        </authorList>
    </citation>
    <scope>NUCLEOTIDE SEQUENCE</scope>
    <source>
        <strain evidence="9">TP075</strain>
    </source>
</reference>
<evidence type="ECO:0000256" key="7">
    <source>
        <dbReference type="ARBA" id="ARBA00023136"/>
    </source>
</evidence>
<accession>A0AAV4LCK8</accession>
<feature type="transmembrane region" description="Helical" evidence="8">
    <location>
        <begin position="12"/>
        <end position="31"/>
    </location>
</feature>
<feature type="transmembrane region" description="Helical" evidence="8">
    <location>
        <begin position="217"/>
        <end position="239"/>
    </location>
</feature>
<evidence type="ECO:0000256" key="1">
    <source>
        <dbReference type="ARBA" id="ARBA00004127"/>
    </source>
</evidence>